<evidence type="ECO:0000313" key="2">
    <source>
        <dbReference type="Proteomes" id="UP001162992"/>
    </source>
</evidence>
<name>A0ACC2C4P4_DIPCM</name>
<reference evidence="2" key="1">
    <citation type="journal article" date="2024" name="Proc. Natl. Acad. Sci. U.S.A.">
        <title>Extraordinary preservation of gene collinearity over three hundred million years revealed in homosporous lycophytes.</title>
        <authorList>
            <person name="Li C."/>
            <person name="Wickell D."/>
            <person name="Kuo L.Y."/>
            <person name="Chen X."/>
            <person name="Nie B."/>
            <person name="Liao X."/>
            <person name="Peng D."/>
            <person name="Ji J."/>
            <person name="Jenkins J."/>
            <person name="Williams M."/>
            <person name="Shu S."/>
            <person name="Plott C."/>
            <person name="Barry K."/>
            <person name="Rajasekar S."/>
            <person name="Grimwood J."/>
            <person name="Han X."/>
            <person name="Sun S."/>
            <person name="Hou Z."/>
            <person name="He W."/>
            <person name="Dai G."/>
            <person name="Sun C."/>
            <person name="Schmutz J."/>
            <person name="Leebens-Mack J.H."/>
            <person name="Li F.W."/>
            <person name="Wang L."/>
        </authorList>
    </citation>
    <scope>NUCLEOTIDE SEQUENCE [LARGE SCALE GENOMIC DNA]</scope>
    <source>
        <strain evidence="2">cv. PW_Plant_1</strain>
    </source>
</reference>
<accession>A0ACC2C4P4</accession>
<comment type="caution">
    <text evidence="1">The sequence shown here is derived from an EMBL/GenBank/DDBJ whole genome shotgun (WGS) entry which is preliminary data.</text>
</comment>
<dbReference type="EMBL" id="CM055103">
    <property type="protein sequence ID" value="KAJ7536988.1"/>
    <property type="molecule type" value="Genomic_DNA"/>
</dbReference>
<keyword evidence="2" id="KW-1185">Reference proteome</keyword>
<protein>
    <submittedName>
        <fullName evidence="1">Uncharacterized protein</fullName>
    </submittedName>
</protein>
<proteinExistence type="predicted"/>
<organism evidence="1 2">
    <name type="scientific">Diphasiastrum complanatum</name>
    <name type="common">Issler's clubmoss</name>
    <name type="synonym">Lycopodium complanatum</name>
    <dbReference type="NCBI Taxonomy" id="34168"/>
    <lineage>
        <taxon>Eukaryota</taxon>
        <taxon>Viridiplantae</taxon>
        <taxon>Streptophyta</taxon>
        <taxon>Embryophyta</taxon>
        <taxon>Tracheophyta</taxon>
        <taxon>Lycopodiopsida</taxon>
        <taxon>Lycopodiales</taxon>
        <taxon>Lycopodiaceae</taxon>
        <taxon>Lycopodioideae</taxon>
        <taxon>Diphasiastrum</taxon>
    </lineage>
</organism>
<sequence>MLFYVCLFSSTLEEEEEEEVIRSFSALKTSASRRHTISLLLETKTTPAMAAAAAAAEDDAAKKKKTDCVYFLASPLTCKKGNECEFRHSENARVNPRDCRFWLLGNCLHRDCPFRHPPLDGRPVAPTPSVGVPAGVTNKGRVPCYYYSQGFCAKGDKCAFMHGTPIVPNVQAPLSQKHSKLANLNGSEVNDKLLTKTEADACSLKRSPGSKVEPKLTSYPVETLHSDKAEPLEVKDDCFEGSLTIQNGLSKARLGQESSGSDSSKAQHRQAYPAEGRHENSREPEDMLEASSPPFDVLVDDGPDQLLYAEDGEYHSNREYPLDSGQGIYREDTDEFDYQYLELYGHEGGQYGHEHYEDYEHRGEFEPDHPRYAHQSYNDDFPDQVDHRRGAMKSEYLFNQQVGRDKIRHSVERESRRITGVNDLRNHIVQRRRQEKSAENRPRRDFLERSPTIFRTQRLPEGRRSEHALHYKDQLFDQVERASDRRSLHKNSRLNKRISRRLRHDTVSDPSAHSTEKLITAKHQTYNEHEHGRVGGRLKGRIKMNTLINHSVESGAVQQAPESRNSEVPKEVSDFVGPKSLAQIRAEKRKTGDEDTTEVTELPTLSKSVINGTSIGISSRSGSSGSQLALTSRDATLRDVEPSDSHDFKVAAFEGPKPLSALLKSKRKGNLESDIKPDNFPREKVRRRITHRPMLDEPTSFMSTASMDRHFDSEMEEKPYSIPSSKASIMEKASSDDRKYAESFSKEMRIKSCSADAKSDLASYRYGGPQHLNDDLDDISMTESGVNTFVPSDTDDYGVDYEEDDDFAKKLGGFFS</sequence>
<gene>
    <name evidence="1" type="ORF">O6H91_12G091400</name>
</gene>
<evidence type="ECO:0000313" key="1">
    <source>
        <dbReference type="EMBL" id="KAJ7536988.1"/>
    </source>
</evidence>
<dbReference type="Proteomes" id="UP001162992">
    <property type="component" value="Chromosome 12"/>
</dbReference>